<sequence>MLIYGNESWDMTEKSLIPATAAERGFLRRAADPAYKYPRILGVQSLLLLIEKSKLGVRPLDFVTFWLPALCYWDAEEKGSTDGSSSTCGGTSGVGTSLDDSLHALLENILPRKDYMPDKSQIFTFLLSARMFCSPAELLQEILQHCIYEQNSAGVNYRKDLRTKFARSVVHFLLEWVVSFPYDFLDSKMSERLNEFLDICCCVSIMKKCPEASLLAQQLTHIEMERMSMIGPEEFVYYCLAKKPCPQVSKENTCQRRVTHNIDHYLEWCNRLTYLVATEICRVKAVKTNQQQYFVITTFDGLARQEESSDTRHGVLHRRRKGVL</sequence>
<dbReference type="GO" id="GO:0005886">
    <property type="term" value="C:plasma membrane"/>
    <property type="evidence" value="ECO:0007669"/>
    <property type="project" value="TreeGrafter"/>
</dbReference>
<gene>
    <name evidence="4" type="ORF">SBAD_LOCUS11156</name>
</gene>
<evidence type="ECO:0000256" key="1">
    <source>
        <dbReference type="ARBA" id="ARBA00022658"/>
    </source>
</evidence>
<dbReference type="AlphaFoldDB" id="A0A183J5K8"/>
<dbReference type="WBParaSite" id="SBAD_0001153601-mRNA-1">
    <property type="protein sequence ID" value="SBAD_0001153601-mRNA-1"/>
    <property type="gene ID" value="SBAD_0001153601"/>
</dbReference>
<dbReference type="GO" id="GO:0007265">
    <property type="term" value="P:Ras protein signal transduction"/>
    <property type="evidence" value="ECO:0007669"/>
    <property type="project" value="TreeGrafter"/>
</dbReference>
<protein>
    <submittedName>
        <fullName evidence="6">N-terminal Ras-GEF domain-containing protein</fullName>
    </submittedName>
</protein>
<feature type="domain" description="N-terminal Ras-GEF" evidence="3">
    <location>
        <begin position="93"/>
        <end position="220"/>
    </location>
</feature>
<evidence type="ECO:0000259" key="3">
    <source>
        <dbReference type="PROSITE" id="PS50212"/>
    </source>
</evidence>
<dbReference type="CDD" id="cd06224">
    <property type="entry name" value="REM"/>
    <property type="match status" value="1"/>
</dbReference>
<evidence type="ECO:0000313" key="5">
    <source>
        <dbReference type="Proteomes" id="UP000270296"/>
    </source>
</evidence>
<reference evidence="4 5" key="2">
    <citation type="submission" date="2018-11" db="EMBL/GenBank/DDBJ databases">
        <authorList>
            <consortium name="Pathogen Informatics"/>
        </authorList>
    </citation>
    <scope>NUCLEOTIDE SEQUENCE [LARGE SCALE GENOMIC DNA]</scope>
</reference>
<dbReference type="Gene3D" id="1.20.870.10">
    <property type="entry name" value="Son of sevenless (SoS) protein Chain: S domain 1"/>
    <property type="match status" value="1"/>
</dbReference>
<dbReference type="InterPro" id="IPR036964">
    <property type="entry name" value="RASGEF_cat_dom_sf"/>
</dbReference>
<evidence type="ECO:0000256" key="2">
    <source>
        <dbReference type="PROSITE-ProRule" id="PRU00135"/>
    </source>
</evidence>
<dbReference type="PROSITE" id="PS50212">
    <property type="entry name" value="RASGEF_NTER"/>
    <property type="match status" value="1"/>
</dbReference>
<dbReference type="SUPFAM" id="SSF48366">
    <property type="entry name" value="Ras GEF"/>
    <property type="match status" value="1"/>
</dbReference>
<dbReference type="Pfam" id="PF00618">
    <property type="entry name" value="RasGEF_N"/>
    <property type="match status" value="1"/>
</dbReference>
<dbReference type="EMBL" id="UZAM01015163">
    <property type="protein sequence ID" value="VDP37601.1"/>
    <property type="molecule type" value="Genomic_DNA"/>
</dbReference>
<dbReference type="InterPro" id="IPR001895">
    <property type="entry name" value="RASGEF_cat_dom"/>
</dbReference>
<organism evidence="6">
    <name type="scientific">Soboliphyme baturini</name>
    <dbReference type="NCBI Taxonomy" id="241478"/>
    <lineage>
        <taxon>Eukaryota</taxon>
        <taxon>Metazoa</taxon>
        <taxon>Ecdysozoa</taxon>
        <taxon>Nematoda</taxon>
        <taxon>Enoplea</taxon>
        <taxon>Dorylaimia</taxon>
        <taxon>Dioctophymatida</taxon>
        <taxon>Dioctophymatoidea</taxon>
        <taxon>Soboliphymatidae</taxon>
        <taxon>Soboliphyme</taxon>
    </lineage>
</organism>
<keyword evidence="5" id="KW-1185">Reference proteome</keyword>
<dbReference type="InterPro" id="IPR008937">
    <property type="entry name" value="Ras-like_GEF"/>
</dbReference>
<dbReference type="OrthoDB" id="20825at2759"/>
<reference evidence="6" key="1">
    <citation type="submission" date="2016-06" db="UniProtKB">
        <authorList>
            <consortium name="WormBaseParasite"/>
        </authorList>
    </citation>
    <scope>IDENTIFICATION</scope>
</reference>
<accession>A0A183J5K8</accession>
<evidence type="ECO:0000313" key="6">
    <source>
        <dbReference type="WBParaSite" id="SBAD_0001153601-mRNA-1"/>
    </source>
</evidence>
<keyword evidence="1 2" id="KW-0344">Guanine-nucleotide releasing factor</keyword>
<dbReference type="InterPro" id="IPR023578">
    <property type="entry name" value="Ras_GEF_dom_sf"/>
</dbReference>
<dbReference type="PANTHER" id="PTHR23113:SF356">
    <property type="entry name" value="FI05912P-RELATED"/>
    <property type="match status" value="1"/>
</dbReference>
<name>A0A183J5K8_9BILA</name>
<dbReference type="GO" id="GO:0005085">
    <property type="term" value="F:guanyl-nucleotide exchange factor activity"/>
    <property type="evidence" value="ECO:0007669"/>
    <property type="project" value="UniProtKB-KW"/>
</dbReference>
<dbReference type="Pfam" id="PF00617">
    <property type="entry name" value="RasGEF"/>
    <property type="match status" value="1"/>
</dbReference>
<dbReference type="Gene3D" id="1.10.840.10">
    <property type="entry name" value="Ras guanine-nucleotide exchange factors catalytic domain"/>
    <property type="match status" value="1"/>
</dbReference>
<evidence type="ECO:0000313" key="4">
    <source>
        <dbReference type="EMBL" id="VDP37601.1"/>
    </source>
</evidence>
<dbReference type="PANTHER" id="PTHR23113">
    <property type="entry name" value="GUANINE NUCLEOTIDE EXCHANGE FACTOR"/>
    <property type="match status" value="1"/>
</dbReference>
<dbReference type="Proteomes" id="UP000270296">
    <property type="component" value="Unassembled WGS sequence"/>
</dbReference>
<dbReference type="InterPro" id="IPR000651">
    <property type="entry name" value="Ras-like_Gua-exchang_fac_N"/>
</dbReference>
<proteinExistence type="predicted"/>